<accession>A0A1C1CVQ4</accession>
<dbReference type="OrthoDB" id="10255128at2759"/>
<reference evidence="3" key="1">
    <citation type="submission" date="2015-07" db="EMBL/GenBank/DDBJ databases">
        <authorList>
            <person name="Teixeira M.M."/>
            <person name="Souza R.C."/>
            <person name="Almeida L.G."/>
            <person name="Vicente V.A."/>
            <person name="de Hoog S."/>
            <person name="Bocca A.L."/>
            <person name="de Almeida S.R."/>
            <person name="Vasconcelos A.T."/>
            <person name="Felipe M.S."/>
        </authorList>
    </citation>
    <scope>NUCLEOTIDE SEQUENCE [LARGE SCALE GENOMIC DNA]</scope>
    <source>
        <strain evidence="3">KSF</strain>
    </source>
</reference>
<dbReference type="Pfam" id="PF04366">
    <property type="entry name" value="Ysc84"/>
    <property type="match status" value="1"/>
</dbReference>
<dbReference type="InterPro" id="IPR007461">
    <property type="entry name" value="Ysc84_actin-binding"/>
</dbReference>
<dbReference type="eggNOG" id="KOG1843">
    <property type="taxonomic scope" value="Eukaryota"/>
</dbReference>
<name>A0A1C1CVQ4_9EURO</name>
<dbReference type="STRING" id="86049.A0A1C1CVQ4"/>
<protein>
    <submittedName>
        <fullName evidence="2">SH3 domain-containing YSC84-like protein 1</fullName>
    </submittedName>
</protein>
<evidence type="ECO:0000259" key="1">
    <source>
        <dbReference type="Pfam" id="PF04366"/>
    </source>
</evidence>
<keyword evidence="3" id="KW-1185">Reference proteome</keyword>
<dbReference type="PANTHER" id="PTHR15629">
    <property type="entry name" value="SH3YL1 PROTEIN"/>
    <property type="match status" value="1"/>
</dbReference>
<dbReference type="PANTHER" id="PTHR15629:SF8">
    <property type="entry name" value="DUF500 DOMAIN PROTEIN (AFU_ORTHOLOGUE AFUA_5G07310)"/>
    <property type="match status" value="1"/>
</dbReference>
<gene>
    <name evidence="2" type="primary">sh3yl1</name>
    <name evidence="2" type="ORF">CLCR_10763</name>
</gene>
<sequence>MPSLQKECDKAAQILKGFIAVFQAEAMTEKGRLPVEVIANAKGLAIFSGFRAAMYLAGTGGSGVVVGRLADGSWSPPSAFSVVSGGFGVAYGLDVYDCVCVLNTQEAVDAYTTGETNLGAGGTMAAGPIGGTPRINNKDVKPVWTYTKSRGIYGGLTVDGTIIKERSGVNAEAYGPNITAAQILKGEPKWPTTTQLPEVLKMGEGKSADAKVLGAVSTEPTPGDLKEL</sequence>
<dbReference type="EMBL" id="LGRB01000008">
    <property type="protein sequence ID" value="OCT52617.1"/>
    <property type="molecule type" value="Genomic_DNA"/>
</dbReference>
<evidence type="ECO:0000313" key="2">
    <source>
        <dbReference type="EMBL" id="OCT52617.1"/>
    </source>
</evidence>
<evidence type="ECO:0000313" key="3">
    <source>
        <dbReference type="Proteomes" id="UP000094526"/>
    </source>
</evidence>
<organism evidence="2 3">
    <name type="scientific">Cladophialophora carrionii</name>
    <dbReference type="NCBI Taxonomy" id="86049"/>
    <lineage>
        <taxon>Eukaryota</taxon>
        <taxon>Fungi</taxon>
        <taxon>Dikarya</taxon>
        <taxon>Ascomycota</taxon>
        <taxon>Pezizomycotina</taxon>
        <taxon>Eurotiomycetes</taxon>
        <taxon>Chaetothyriomycetidae</taxon>
        <taxon>Chaetothyriales</taxon>
        <taxon>Herpotrichiellaceae</taxon>
        <taxon>Cladophialophora</taxon>
    </lineage>
</organism>
<feature type="domain" description="Ysc84 actin-binding" evidence="1">
    <location>
        <begin position="84"/>
        <end position="201"/>
    </location>
</feature>
<dbReference type="InterPro" id="IPR051702">
    <property type="entry name" value="SH3_domain_YSC84-like"/>
</dbReference>
<dbReference type="VEuPathDB" id="FungiDB:G647_04005"/>
<dbReference type="Proteomes" id="UP000094526">
    <property type="component" value="Unassembled WGS sequence"/>
</dbReference>
<dbReference type="AlphaFoldDB" id="A0A1C1CVQ4"/>
<proteinExistence type="predicted"/>
<dbReference type="GO" id="GO:0035091">
    <property type="term" value="F:phosphatidylinositol binding"/>
    <property type="evidence" value="ECO:0007669"/>
    <property type="project" value="TreeGrafter"/>
</dbReference>
<dbReference type="VEuPathDB" id="FungiDB:CLCR_10763"/>
<comment type="caution">
    <text evidence="2">The sequence shown here is derived from an EMBL/GenBank/DDBJ whole genome shotgun (WGS) entry which is preliminary data.</text>
</comment>